<evidence type="ECO:0000313" key="1">
    <source>
        <dbReference type="EMBL" id="KAJ5384547.1"/>
    </source>
</evidence>
<comment type="caution">
    <text evidence="1">The sequence shown here is derived from an EMBL/GenBank/DDBJ whole genome shotgun (WGS) entry which is preliminary data.</text>
</comment>
<name>A0A9W9SU95_9EURO</name>
<keyword evidence="2" id="KW-1185">Reference proteome</keyword>
<dbReference type="RefSeq" id="XP_056584323.1">
    <property type="nucleotide sequence ID" value="XM_056720188.1"/>
</dbReference>
<accession>A0A9W9SU95</accession>
<dbReference type="Proteomes" id="UP001147752">
    <property type="component" value="Unassembled WGS sequence"/>
</dbReference>
<dbReference type="AlphaFoldDB" id="A0A9W9SU95"/>
<reference evidence="1" key="2">
    <citation type="journal article" date="2023" name="IMA Fungus">
        <title>Comparative genomic study of the Penicillium genus elucidates a diverse pangenome and 15 lateral gene transfer events.</title>
        <authorList>
            <person name="Petersen C."/>
            <person name="Sorensen T."/>
            <person name="Nielsen M.R."/>
            <person name="Sondergaard T.E."/>
            <person name="Sorensen J.L."/>
            <person name="Fitzpatrick D.A."/>
            <person name="Frisvad J.C."/>
            <person name="Nielsen K.L."/>
        </authorList>
    </citation>
    <scope>NUCLEOTIDE SEQUENCE</scope>
    <source>
        <strain evidence="1">IBT 3081</strain>
    </source>
</reference>
<dbReference type="GeneID" id="81459371"/>
<evidence type="ECO:0000313" key="2">
    <source>
        <dbReference type="Proteomes" id="UP001147752"/>
    </source>
</evidence>
<reference evidence="1" key="1">
    <citation type="submission" date="2022-12" db="EMBL/GenBank/DDBJ databases">
        <authorList>
            <person name="Petersen C."/>
        </authorList>
    </citation>
    <scope>NUCLEOTIDE SEQUENCE</scope>
    <source>
        <strain evidence="1">IBT 3081</strain>
    </source>
</reference>
<sequence length="64" mass="7063">MSSQDIVDATTIIIIAGREDKLNIIGIYASNPVYHGKCFYHYSGILMKIVSCNRQLLELASCNG</sequence>
<gene>
    <name evidence="1" type="ORF">N7517_002458</name>
</gene>
<organism evidence="1 2">
    <name type="scientific">Penicillium concentricum</name>
    <dbReference type="NCBI Taxonomy" id="293559"/>
    <lineage>
        <taxon>Eukaryota</taxon>
        <taxon>Fungi</taxon>
        <taxon>Dikarya</taxon>
        <taxon>Ascomycota</taxon>
        <taxon>Pezizomycotina</taxon>
        <taxon>Eurotiomycetes</taxon>
        <taxon>Eurotiomycetidae</taxon>
        <taxon>Eurotiales</taxon>
        <taxon>Aspergillaceae</taxon>
        <taxon>Penicillium</taxon>
    </lineage>
</organism>
<proteinExistence type="predicted"/>
<dbReference type="EMBL" id="JAPZBT010000001">
    <property type="protein sequence ID" value="KAJ5384547.1"/>
    <property type="molecule type" value="Genomic_DNA"/>
</dbReference>
<protein>
    <submittedName>
        <fullName evidence="1">Uncharacterized protein</fullName>
    </submittedName>
</protein>